<feature type="compositionally biased region" description="Basic and acidic residues" evidence="2">
    <location>
        <begin position="52"/>
        <end position="61"/>
    </location>
</feature>
<dbReference type="InterPro" id="IPR056884">
    <property type="entry name" value="NPHP3-like_N"/>
</dbReference>
<dbReference type="PANTHER" id="PTHR10039">
    <property type="entry name" value="AMELOGENIN"/>
    <property type="match status" value="1"/>
</dbReference>
<evidence type="ECO:0000313" key="5">
    <source>
        <dbReference type="Proteomes" id="UP001465976"/>
    </source>
</evidence>
<feature type="region of interest" description="Disordered" evidence="2">
    <location>
        <begin position="268"/>
        <end position="315"/>
    </location>
</feature>
<evidence type="ECO:0000313" key="4">
    <source>
        <dbReference type="EMBL" id="KAL0570498.1"/>
    </source>
</evidence>
<feature type="compositionally biased region" description="Polar residues" evidence="2">
    <location>
        <begin position="116"/>
        <end position="132"/>
    </location>
</feature>
<name>A0ABR3F5I4_9AGAR</name>
<organism evidence="4 5">
    <name type="scientific">Marasmius crinis-equi</name>
    <dbReference type="NCBI Taxonomy" id="585013"/>
    <lineage>
        <taxon>Eukaryota</taxon>
        <taxon>Fungi</taxon>
        <taxon>Dikarya</taxon>
        <taxon>Basidiomycota</taxon>
        <taxon>Agaricomycotina</taxon>
        <taxon>Agaricomycetes</taxon>
        <taxon>Agaricomycetidae</taxon>
        <taxon>Agaricales</taxon>
        <taxon>Marasmiineae</taxon>
        <taxon>Marasmiaceae</taxon>
        <taxon>Marasmius</taxon>
    </lineage>
</organism>
<sequence>MTKAPVANGIAIQPSTNGNKDDLDDDDAVSISFYETGHEVFVGTGGDGDGDSSGRETERENQPLPPPPPPPPPTKIDGNGNGIRRKSDRVSLKPQFLPTPPAIEDDPEGVLWAVTESPTSIETPRQRQNSQKGRIYREERDRWDDPEEEEDDNEYASARRLLKRLGRKEKEKGGSGEDGCRVRSQDVADICRQRAARRDDGNDQTTTAISTTFLSMKLHAHGRSVMATFHDVDKTCPSYHSSSTFAAAVIDSIPLSSPWKLPPVHAYSLDPDKSSQPSPSFSEANKMQEGPSQYSNTGSGIWQHNNTGSGQNINYGGDQNINQRFGAEIDSRVVLWDAIKHVGFSHKAEQQFLRGECLEGTREEVLQTIHGWRIPDGWELPICWLSGAAGVGKTSIAMTVAKSCEEDGLLMSFFFFRSDPDRNNPSALILAIAYGLAAAHSLVREEIDNVITTDRAILGARLEEQFQKLILLPIAKSCARAADDTFAFKGPTLVIIDGLDECGDEEIQSRILSAISSAYHQYPHFPLQFLICSRPEAWIREAFKSQRLLDATKDIVLDDTFDPTRDIKRYYIHEFRDIRRSAKYRDVSFPDPWPSERDFKRLLRTSDGQFAHASTAVRFVRHPYSNPMNQLHLILNDDSDCRPSNSPFHTLDSLYHTVLRANPSLDKILPILAAIVIIPRQVYVEPSPAFIELLLELSPGDVSLTLRALHSVLDIRGRSDGISVFHTSFTDYLFDHARSGDFFIDKVIQREFLAQQWLHALSSSRIRNYK</sequence>
<dbReference type="PROSITE" id="PS50837">
    <property type="entry name" value="NACHT"/>
    <property type="match status" value="1"/>
</dbReference>
<dbReference type="EMBL" id="JBAHYK010000923">
    <property type="protein sequence ID" value="KAL0570498.1"/>
    <property type="molecule type" value="Genomic_DNA"/>
</dbReference>
<dbReference type="SUPFAM" id="SSF52540">
    <property type="entry name" value="P-loop containing nucleoside triphosphate hydrolases"/>
    <property type="match status" value="1"/>
</dbReference>
<gene>
    <name evidence="4" type="ORF">V5O48_011464</name>
</gene>
<feature type="compositionally biased region" description="Pro residues" evidence="2">
    <location>
        <begin position="63"/>
        <end position="74"/>
    </location>
</feature>
<keyword evidence="5" id="KW-1185">Reference proteome</keyword>
<feature type="domain" description="NACHT" evidence="3">
    <location>
        <begin position="381"/>
        <end position="537"/>
    </location>
</feature>
<dbReference type="InterPro" id="IPR027417">
    <property type="entry name" value="P-loop_NTPase"/>
</dbReference>
<protein>
    <recommendedName>
        <fullName evidence="3">NACHT domain-containing protein</fullName>
    </recommendedName>
</protein>
<feature type="compositionally biased region" description="Acidic residues" evidence="2">
    <location>
        <begin position="144"/>
        <end position="154"/>
    </location>
</feature>
<dbReference type="Pfam" id="PF24883">
    <property type="entry name" value="NPHP3_N"/>
    <property type="match status" value="1"/>
</dbReference>
<feature type="region of interest" description="Disordered" evidence="2">
    <location>
        <begin position="1"/>
        <end position="155"/>
    </location>
</feature>
<reference evidence="4 5" key="1">
    <citation type="submission" date="2024-02" db="EMBL/GenBank/DDBJ databases">
        <title>A draft genome for the cacao thread blight pathogen Marasmius crinis-equi.</title>
        <authorList>
            <person name="Cohen S.P."/>
            <person name="Baruah I.K."/>
            <person name="Amoako-Attah I."/>
            <person name="Bukari Y."/>
            <person name="Meinhardt L.W."/>
            <person name="Bailey B.A."/>
        </authorList>
    </citation>
    <scope>NUCLEOTIDE SEQUENCE [LARGE SCALE GENOMIC DNA]</scope>
    <source>
        <strain evidence="4 5">GH-76</strain>
    </source>
</reference>
<keyword evidence="1" id="KW-0677">Repeat</keyword>
<feature type="compositionally biased region" description="Polar residues" evidence="2">
    <location>
        <begin position="274"/>
        <end position="315"/>
    </location>
</feature>
<dbReference type="Gene3D" id="3.40.50.300">
    <property type="entry name" value="P-loop containing nucleotide triphosphate hydrolases"/>
    <property type="match status" value="1"/>
</dbReference>
<dbReference type="InterPro" id="IPR007111">
    <property type="entry name" value="NACHT_NTPase"/>
</dbReference>
<dbReference type="PANTHER" id="PTHR10039:SF17">
    <property type="entry name" value="FUNGAL STAND N-TERMINAL GOODBYE DOMAIN-CONTAINING PROTEIN-RELATED"/>
    <property type="match status" value="1"/>
</dbReference>
<evidence type="ECO:0000259" key="3">
    <source>
        <dbReference type="PROSITE" id="PS50837"/>
    </source>
</evidence>
<evidence type="ECO:0000256" key="2">
    <source>
        <dbReference type="SAM" id="MobiDB-lite"/>
    </source>
</evidence>
<dbReference type="Proteomes" id="UP001465976">
    <property type="component" value="Unassembled WGS sequence"/>
</dbReference>
<evidence type="ECO:0000256" key="1">
    <source>
        <dbReference type="ARBA" id="ARBA00022737"/>
    </source>
</evidence>
<accession>A0ABR3F5I4</accession>
<comment type="caution">
    <text evidence="4">The sequence shown here is derived from an EMBL/GenBank/DDBJ whole genome shotgun (WGS) entry which is preliminary data.</text>
</comment>
<proteinExistence type="predicted"/>